<dbReference type="Proteomes" id="UP001234202">
    <property type="component" value="Unassembled WGS sequence"/>
</dbReference>
<protein>
    <submittedName>
        <fullName evidence="1">Uncharacterized protein</fullName>
    </submittedName>
</protein>
<proteinExistence type="predicted"/>
<comment type="caution">
    <text evidence="1">The sequence shown here is derived from an EMBL/GenBank/DDBJ whole genome shotgun (WGS) entry which is preliminary data.</text>
</comment>
<accession>A0ACC2XBT3</accession>
<keyword evidence="2" id="KW-1185">Reference proteome</keyword>
<name>A0ACC2XBT3_9TREE</name>
<sequence length="820" mass="91254">MSTPQAPTIYLQPPPIPHDGLQNFTDSNRSISSALSPTGAELAVWVSPRDQALAHVRVRNNSKPEQDIGANSPLVQIGGKRPYGQFVDEVPRKKTQGVFEQDKAIYFAQYKVVEPSLNKATSATPTNAEFCFLSQPSMTLTESKFGGSVQDGLRPGRQQIVYYRKIMDEYVARLEDVIKDVRLDNHIRARQHAVLRTLQLASTLYVPVDGQGLSVVGEELLDWYNGYYDPEGTGAVSNLVHGVMLMKREWEHEDFEEAIVRTILRGFRQMTAILLATLKAHPQPSVVAFAQILVNATNTLPRSNNTTTYPTELAFVVAHARWRDGFKAQITAFTRGRERSGGWLEFENEDDVEDDSMEQLSAEDLTEQAQNFENFFMGITNLLLGDADKVLLESQDWIAAMAIWGVLVEPTLKRDDLPVVLEVINEQLKPDLDIVEEKAQFALTTGDLTQALMSCYELDIWLAAHLTDLLDKMALVDDDETAFEQHIRDYMAIEYADFLLSTPEYWNVACSYLATAGDVGIGRMRNILLHVATQTPHTNPSSKPKEQNDDMAVDGQTTSEVLADDDTASTSEFDRVESVLRACEEYQLEGVTKEICRVSWRQEAYGQALSTVPVALLSGPGQRALLGLPPAYEKDEGMSDTPSLVFPYESGEYGLTFATGLGFLLRFQHFLEAMANGEKARAAELLGALFASQDVPKSFLAVLLMDSVTLLEDEEVLLSANDTFELMRQLDEITTAASYAPEQYLRSLYRLTPTSTSSLALSKTTRATKENRLLPSRVQQEKNRIQEIEGMKLALKGLDAVRLAAVRNLSRVGMLGLPVL</sequence>
<organism evidence="1 2">
    <name type="scientific">Naganishia onofrii</name>
    <dbReference type="NCBI Taxonomy" id="1851511"/>
    <lineage>
        <taxon>Eukaryota</taxon>
        <taxon>Fungi</taxon>
        <taxon>Dikarya</taxon>
        <taxon>Basidiomycota</taxon>
        <taxon>Agaricomycotina</taxon>
        <taxon>Tremellomycetes</taxon>
        <taxon>Filobasidiales</taxon>
        <taxon>Filobasidiaceae</taxon>
        <taxon>Naganishia</taxon>
    </lineage>
</organism>
<evidence type="ECO:0000313" key="1">
    <source>
        <dbReference type="EMBL" id="KAJ9121070.1"/>
    </source>
</evidence>
<dbReference type="EMBL" id="JASBWV010000019">
    <property type="protein sequence ID" value="KAJ9121070.1"/>
    <property type="molecule type" value="Genomic_DNA"/>
</dbReference>
<evidence type="ECO:0000313" key="2">
    <source>
        <dbReference type="Proteomes" id="UP001234202"/>
    </source>
</evidence>
<reference evidence="1" key="1">
    <citation type="submission" date="2023-04" db="EMBL/GenBank/DDBJ databases">
        <title>Draft Genome sequencing of Naganishia species isolated from polar environments using Oxford Nanopore Technology.</title>
        <authorList>
            <person name="Leo P."/>
            <person name="Venkateswaran K."/>
        </authorList>
    </citation>
    <scope>NUCLEOTIDE SEQUENCE</scope>
    <source>
        <strain evidence="1">DBVPG 5303</strain>
    </source>
</reference>
<gene>
    <name evidence="1" type="ORF">QFC24_005051</name>
</gene>